<accession>A0A074W504</accession>
<feature type="domain" description="F-box" evidence="1">
    <location>
        <begin position="6"/>
        <end position="42"/>
    </location>
</feature>
<dbReference type="InterPro" id="IPR001810">
    <property type="entry name" value="F-box_dom"/>
</dbReference>
<dbReference type="GeneID" id="63917424"/>
<dbReference type="RefSeq" id="XP_040884985.1">
    <property type="nucleotide sequence ID" value="XM_041024051.1"/>
</dbReference>
<dbReference type="HOGENOM" id="CLU_943298_0_0_1"/>
<evidence type="ECO:0000313" key="2">
    <source>
        <dbReference type="EMBL" id="KEQ67963.1"/>
    </source>
</evidence>
<dbReference type="Pfam" id="PF12937">
    <property type="entry name" value="F-box-like"/>
    <property type="match status" value="1"/>
</dbReference>
<proteinExistence type="predicted"/>
<protein>
    <recommendedName>
        <fullName evidence="1">F-box domain-containing protein</fullName>
    </recommendedName>
</protein>
<sequence length="295" mass="33749">MAAHPRLPNELMLLIFGYQTTVTDLLALSSTSHAMRSLFLDNTSGIISEACKNTNLLSAAKALVDTIFEIAALPTHLCDCAAAKVDPYYHFDKNASHQRYMADLLIPSSADLRSLRMLSRVHKLAMLFAHKAVDFWTARAHNCQVDHKLTIDMDKVAQIYLLLWVCAESHFSTKLDARAINMVAELPKPALSVFWESQHPDGEDWAGTILGNRVKLDDRGDRLDPSEELSMNLWEWIIRTTHLEHALNARQEAWVQEKYDAWLSEKPEECTCHQAILIDWDLVQIEWWRNWTPTI</sequence>
<reference evidence="2 3" key="1">
    <citation type="journal article" date="2014" name="BMC Genomics">
        <title>Genome sequencing of four Aureobasidium pullulans varieties: biotechnological potential, stress tolerance, and description of new species.</title>
        <authorList>
            <person name="Gostin Ar C."/>
            <person name="Ohm R.A."/>
            <person name="Kogej T."/>
            <person name="Sonjak S."/>
            <person name="Turk M."/>
            <person name="Zajc J."/>
            <person name="Zalar P."/>
            <person name="Grube M."/>
            <person name="Sun H."/>
            <person name="Han J."/>
            <person name="Sharma A."/>
            <person name="Chiniquy J."/>
            <person name="Ngan C.Y."/>
            <person name="Lipzen A."/>
            <person name="Barry K."/>
            <person name="Grigoriev I.V."/>
            <person name="Gunde-Cimerman N."/>
        </authorList>
    </citation>
    <scope>NUCLEOTIDE SEQUENCE [LARGE SCALE GENOMIC DNA]</scope>
    <source>
        <strain evidence="2 3">CBS 110374</strain>
    </source>
</reference>
<dbReference type="CDD" id="cd09917">
    <property type="entry name" value="F-box_SF"/>
    <property type="match status" value="1"/>
</dbReference>
<name>A0A074W504_AURM1</name>
<evidence type="ECO:0000259" key="1">
    <source>
        <dbReference type="Pfam" id="PF12937"/>
    </source>
</evidence>
<evidence type="ECO:0000313" key="3">
    <source>
        <dbReference type="Proteomes" id="UP000030672"/>
    </source>
</evidence>
<organism evidence="2 3">
    <name type="scientific">Aureobasidium melanogenum (strain CBS 110374)</name>
    <name type="common">Aureobasidium pullulans var. melanogenum</name>
    <dbReference type="NCBI Taxonomy" id="1043003"/>
    <lineage>
        <taxon>Eukaryota</taxon>
        <taxon>Fungi</taxon>
        <taxon>Dikarya</taxon>
        <taxon>Ascomycota</taxon>
        <taxon>Pezizomycotina</taxon>
        <taxon>Dothideomycetes</taxon>
        <taxon>Dothideomycetidae</taxon>
        <taxon>Dothideales</taxon>
        <taxon>Saccotheciaceae</taxon>
        <taxon>Aureobasidium</taxon>
    </lineage>
</organism>
<dbReference type="Proteomes" id="UP000030672">
    <property type="component" value="Unassembled WGS sequence"/>
</dbReference>
<dbReference type="EMBL" id="KL584824">
    <property type="protein sequence ID" value="KEQ67963.1"/>
    <property type="molecule type" value="Genomic_DNA"/>
</dbReference>
<keyword evidence="3" id="KW-1185">Reference proteome</keyword>
<gene>
    <name evidence="2" type="ORF">M437DRAFT_62323</name>
</gene>
<dbReference type="AlphaFoldDB" id="A0A074W504"/>